<dbReference type="AlphaFoldDB" id="A0AAD5EIJ5"/>
<dbReference type="Proteomes" id="UP001206595">
    <property type="component" value="Unassembled WGS sequence"/>
</dbReference>
<evidence type="ECO:0000259" key="2">
    <source>
        <dbReference type="PROSITE" id="PS50004"/>
    </source>
</evidence>
<organism evidence="3 4">
    <name type="scientific">Umbelopsis ramanniana AG</name>
    <dbReference type="NCBI Taxonomy" id="1314678"/>
    <lineage>
        <taxon>Eukaryota</taxon>
        <taxon>Fungi</taxon>
        <taxon>Fungi incertae sedis</taxon>
        <taxon>Mucoromycota</taxon>
        <taxon>Mucoromycotina</taxon>
        <taxon>Umbelopsidomycetes</taxon>
        <taxon>Umbelopsidales</taxon>
        <taxon>Umbelopsidaceae</taxon>
        <taxon>Umbelopsis</taxon>
    </lineage>
</organism>
<reference evidence="3" key="1">
    <citation type="submission" date="2021-06" db="EMBL/GenBank/DDBJ databases">
        <authorList>
            <consortium name="DOE Joint Genome Institute"/>
            <person name="Mondo S.J."/>
            <person name="Amses K.R."/>
            <person name="Simmons D.R."/>
            <person name="Longcore J.E."/>
            <person name="Seto K."/>
            <person name="Alves G.H."/>
            <person name="Bonds A.E."/>
            <person name="Quandt C.A."/>
            <person name="Davis W.J."/>
            <person name="Chang Y."/>
            <person name="Letcher P.M."/>
            <person name="Powell M.J."/>
            <person name="Kuo A."/>
            <person name="Labutti K."/>
            <person name="Pangilinan J."/>
            <person name="Andreopoulos W."/>
            <person name="Tritt A."/>
            <person name="Riley R."/>
            <person name="Hundley H."/>
            <person name="Johnson J."/>
            <person name="Lipzen A."/>
            <person name="Barry K."/>
            <person name="Berbee M.L."/>
            <person name="Buchler N.E."/>
            <person name="Grigoriev I.V."/>
            <person name="Spatafora J.W."/>
            <person name="Stajich J.E."/>
            <person name="James T.Y."/>
        </authorList>
    </citation>
    <scope>NUCLEOTIDE SEQUENCE</scope>
    <source>
        <strain evidence="3">AG</strain>
    </source>
</reference>
<dbReference type="InterPro" id="IPR052981">
    <property type="entry name" value="Ingression_C2_domain"/>
</dbReference>
<dbReference type="InterPro" id="IPR035892">
    <property type="entry name" value="C2_domain_sf"/>
</dbReference>
<feature type="compositionally biased region" description="Polar residues" evidence="1">
    <location>
        <begin position="221"/>
        <end position="268"/>
    </location>
</feature>
<dbReference type="SMART" id="SM00239">
    <property type="entry name" value="C2"/>
    <property type="match status" value="1"/>
</dbReference>
<dbReference type="Gene3D" id="2.60.40.150">
    <property type="entry name" value="C2 domain"/>
    <property type="match status" value="1"/>
</dbReference>
<feature type="domain" description="C2" evidence="2">
    <location>
        <begin position="1"/>
        <end position="103"/>
    </location>
</feature>
<dbReference type="RefSeq" id="XP_051448883.1">
    <property type="nucleotide sequence ID" value="XM_051585546.1"/>
</dbReference>
<proteinExistence type="predicted"/>
<evidence type="ECO:0000256" key="1">
    <source>
        <dbReference type="SAM" id="MobiDB-lite"/>
    </source>
</evidence>
<protein>
    <recommendedName>
        <fullName evidence="2">C2 domain-containing protein</fullName>
    </recommendedName>
</protein>
<feature type="region of interest" description="Disordered" evidence="1">
    <location>
        <begin position="127"/>
        <end position="295"/>
    </location>
</feature>
<sequence length="295" mass="31969">MQSRKLVVNCVAARGLAETGVFDRMDPFVGCYIVPSDKHRTQNHKDGGSEPHWNETLYLDVPAGENRLYVEVFDEDPRSAGIIGGVAIELSEITNSGRLDKWFAIRRSNGNQSGEIHLVLNVEGSPGHAGYAPPPPSFENQQYQAAPPQYNGPALGYPQEKSPSYGLPPSYDGPSTGYPGEKQYNDLGPQVPMPLNYGSGNPPPFSPPPPQQYNTPMFPPQSSNSPYSYGEQTPSQGSSGGYNSPYTPGMTSSSPYTNTTEAYQSAETKASAGKQPGKPTPDWMKMGGAHYFRKN</sequence>
<dbReference type="GeneID" id="75910894"/>
<gene>
    <name evidence="3" type="ORF">K450DRAFT_220387</name>
</gene>
<reference evidence="3" key="2">
    <citation type="journal article" date="2022" name="Proc. Natl. Acad. Sci. U.S.A.">
        <title>Diploid-dominant life cycles characterize the early evolution of Fungi.</title>
        <authorList>
            <person name="Amses K.R."/>
            <person name="Simmons D.R."/>
            <person name="Longcore J.E."/>
            <person name="Mondo S.J."/>
            <person name="Seto K."/>
            <person name="Jeronimo G.H."/>
            <person name="Bonds A.E."/>
            <person name="Quandt C.A."/>
            <person name="Davis W.J."/>
            <person name="Chang Y."/>
            <person name="Federici B.A."/>
            <person name="Kuo A."/>
            <person name="LaButti K."/>
            <person name="Pangilinan J."/>
            <person name="Andreopoulos W."/>
            <person name="Tritt A."/>
            <person name="Riley R."/>
            <person name="Hundley H."/>
            <person name="Johnson J."/>
            <person name="Lipzen A."/>
            <person name="Barry K."/>
            <person name="Lang B.F."/>
            <person name="Cuomo C.A."/>
            <person name="Buchler N.E."/>
            <person name="Grigoriev I.V."/>
            <person name="Spatafora J.W."/>
            <person name="Stajich J.E."/>
            <person name="James T.Y."/>
        </authorList>
    </citation>
    <scope>NUCLEOTIDE SEQUENCE</scope>
    <source>
        <strain evidence="3">AG</strain>
    </source>
</reference>
<comment type="caution">
    <text evidence="3">The sequence shown here is derived from an EMBL/GenBank/DDBJ whole genome shotgun (WGS) entry which is preliminary data.</text>
</comment>
<feature type="compositionally biased region" description="Pro residues" evidence="1">
    <location>
        <begin position="201"/>
        <end position="211"/>
    </location>
</feature>
<evidence type="ECO:0000313" key="4">
    <source>
        <dbReference type="Proteomes" id="UP001206595"/>
    </source>
</evidence>
<accession>A0AAD5EIJ5</accession>
<dbReference type="SUPFAM" id="SSF49562">
    <property type="entry name" value="C2 domain (Calcium/lipid-binding domain, CaLB)"/>
    <property type="match status" value="1"/>
</dbReference>
<dbReference type="PROSITE" id="PS50004">
    <property type="entry name" value="C2"/>
    <property type="match status" value="1"/>
</dbReference>
<dbReference type="CDD" id="cd00030">
    <property type="entry name" value="C2"/>
    <property type="match status" value="1"/>
</dbReference>
<evidence type="ECO:0000313" key="3">
    <source>
        <dbReference type="EMBL" id="KAI8583879.1"/>
    </source>
</evidence>
<keyword evidence="4" id="KW-1185">Reference proteome</keyword>
<dbReference type="PANTHER" id="PTHR47052:SF3">
    <property type="entry name" value="INGRESSION PROTEIN 1"/>
    <property type="match status" value="1"/>
</dbReference>
<dbReference type="Pfam" id="PF00168">
    <property type="entry name" value="C2"/>
    <property type="match status" value="1"/>
</dbReference>
<name>A0AAD5EIJ5_UMBRA</name>
<dbReference type="PANTHER" id="PTHR47052">
    <property type="entry name" value="CONSERVED SERINE PROLINE-RICH PROTEIN (AFU_ORTHOLOGUE AFUA_2G01790)"/>
    <property type="match status" value="1"/>
</dbReference>
<dbReference type="InterPro" id="IPR000008">
    <property type="entry name" value="C2_dom"/>
</dbReference>
<dbReference type="EMBL" id="MU620894">
    <property type="protein sequence ID" value="KAI8583879.1"/>
    <property type="molecule type" value="Genomic_DNA"/>
</dbReference>